<reference evidence="3 4" key="1">
    <citation type="journal article" date="2013" name="ISME J.">
        <title>Metabolic model for the filamentous 'Candidatus Microthrix parvicella' based on genomic and metagenomic analyses.</title>
        <authorList>
            <person name="Jon McIlroy S."/>
            <person name="Kristiansen R."/>
            <person name="Albertsen M."/>
            <person name="Michael Karst S."/>
            <person name="Rossetti S."/>
            <person name="Lund Nielsen J."/>
            <person name="Tandoi V."/>
            <person name="James Seviour R."/>
            <person name="Nielsen P.H."/>
        </authorList>
    </citation>
    <scope>NUCLEOTIDE SEQUENCE [LARGE SCALE GENOMIC DNA]</scope>
    <source>
        <strain evidence="3 4">RN1</strain>
    </source>
</reference>
<keyword evidence="4" id="KW-1185">Reference proteome</keyword>
<keyword evidence="3" id="KW-0540">Nuclease</keyword>
<dbReference type="InterPro" id="IPR029052">
    <property type="entry name" value="Metallo-depent_PP-like"/>
</dbReference>
<dbReference type="EMBL" id="CANL01000042">
    <property type="protein sequence ID" value="CCM64800.1"/>
    <property type="molecule type" value="Genomic_DNA"/>
</dbReference>
<organism evidence="3 4">
    <name type="scientific">Candidatus Neomicrothrix parvicella RN1</name>
    <dbReference type="NCBI Taxonomy" id="1229780"/>
    <lineage>
        <taxon>Bacteria</taxon>
        <taxon>Bacillati</taxon>
        <taxon>Actinomycetota</taxon>
        <taxon>Acidimicrobiia</taxon>
        <taxon>Acidimicrobiales</taxon>
        <taxon>Microthrixaceae</taxon>
        <taxon>Candidatus Neomicrothrix</taxon>
    </lineage>
</organism>
<dbReference type="PIRSF" id="PIRSF033091">
    <property type="entry name" value="Pesterase_YhaO"/>
    <property type="match status" value="1"/>
</dbReference>
<gene>
    <name evidence="3" type="ORF">BN381_470005</name>
</gene>
<evidence type="ECO:0000313" key="3">
    <source>
        <dbReference type="EMBL" id="CCM64800.1"/>
    </source>
</evidence>
<evidence type="ECO:0000313" key="4">
    <source>
        <dbReference type="Proteomes" id="UP000018291"/>
    </source>
</evidence>
<dbReference type="OrthoDB" id="9773856at2"/>
<dbReference type="GO" id="GO:0004527">
    <property type="term" value="F:exonuclease activity"/>
    <property type="evidence" value="ECO:0007669"/>
    <property type="project" value="UniProtKB-KW"/>
</dbReference>
<dbReference type="Gene3D" id="3.60.21.10">
    <property type="match status" value="1"/>
</dbReference>
<dbReference type="PANTHER" id="PTHR30337">
    <property type="entry name" value="COMPONENT OF ATP-DEPENDENT DSDNA EXONUCLEASE"/>
    <property type="match status" value="1"/>
</dbReference>
<keyword evidence="3" id="KW-0269">Exonuclease</keyword>
<comment type="caution">
    <text evidence="3">The sequence shown here is derived from an EMBL/GenBank/DDBJ whole genome shotgun (WGS) entry which is preliminary data.</text>
</comment>
<dbReference type="InterPro" id="IPR014576">
    <property type="entry name" value="Pesterase_YhaO"/>
</dbReference>
<dbReference type="PANTHER" id="PTHR30337:SF7">
    <property type="entry name" value="PHOSPHOESTERASE"/>
    <property type="match status" value="1"/>
</dbReference>
<dbReference type="InterPro" id="IPR050535">
    <property type="entry name" value="DNA_Repair-Maintenance_Comp"/>
</dbReference>
<dbReference type="STRING" id="1229780.BN381_470005"/>
<dbReference type="CDD" id="cd00840">
    <property type="entry name" value="MPP_Mre11_N"/>
    <property type="match status" value="1"/>
</dbReference>
<proteinExistence type="predicted"/>
<evidence type="ECO:0000256" key="1">
    <source>
        <dbReference type="ARBA" id="ARBA00022801"/>
    </source>
</evidence>
<feature type="domain" description="Calcineurin-like phosphoesterase" evidence="2">
    <location>
        <begin position="1"/>
        <end position="196"/>
    </location>
</feature>
<evidence type="ECO:0000259" key="2">
    <source>
        <dbReference type="Pfam" id="PF00149"/>
    </source>
</evidence>
<keyword evidence="1" id="KW-0378">Hydrolase</keyword>
<accession>R4Z2E8</accession>
<dbReference type="HOGENOM" id="CLU_026621_4_0_11"/>
<dbReference type="Pfam" id="PF00149">
    <property type="entry name" value="Metallophos"/>
    <property type="match status" value="1"/>
</dbReference>
<dbReference type="InterPro" id="IPR041796">
    <property type="entry name" value="Mre11_N"/>
</dbReference>
<dbReference type="RefSeq" id="WP_012229100.1">
    <property type="nucleotide sequence ID" value="NZ_HG422565.1"/>
</dbReference>
<dbReference type="eggNOG" id="COG0420">
    <property type="taxonomic scope" value="Bacteria"/>
</dbReference>
<protein>
    <submittedName>
        <fullName evidence="3">Putative Metallophosphoesterase, possible DNA repair exonuclease</fullName>
    </submittedName>
</protein>
<dbReference type="AlphaFoldDB" id="R4Z2E8"/>
<dbReference type="SUPFAM" id="SSF56300">
    <property type="entry name" value="Metallo-dependent phosphatases"/>
    <property type="match status" value="1"/>
</dbReference>
<name>R4Z2E8_9ACTN</name>
<sequence length="419" mass="44809">MKILHAADLHIDSPLGGLTAYEGAPAEEIRGATRRATENLIQAAIDHEVSLVVLAGDIFDGDWPDYGTGLFWNEQLNRLHGDGIPVVSVAGNHDAQSLISRNLPLPPNLTQLSTSKPETVTFAELGIEVIGQGYATRDVSLDLTQAYPDGDPNLFTIGLLHTSLNGRPGHASYAPSSVDALRAKGYQYWALGHVHAREIVHKDPWIVFPGNTQGRHAREVGSKGATLITVEDGAVSKVEHLILDDVRWDLCTIDATGSTSVDDVRSAVEERLSAIASDAEGRLAAVRVEITGSCAVHEDLWADPHEFEAGIRSLANTGGRLWVEKVKVSTTRPVDLAAAREDDAVGALAQRIAELSDDPDALVDYEDAFAGLTKKLSADVRTAEGAPVDPTKIGTAEQLAEQLDASLELVVALLAEERA</sequence>
<dbReference type="InterPro" id="IPR004843">
    <property type="entry name" value="Calcineurin-like_PHP"/>
</dbReference>
<dbReference type="Proteomes" id="UP000018291">
    <property type="component" value="Unassembled WGS sequence"/>
</dbReference>